<evidence type="ECO:0000256" key="6">
    <source>
        <dbReference type="PROSITE-ProRule" id="PRU00169"/>
    </source>
</evidence>
<dbReference type="Pfam" id="PF00072">
    <property type="entry name" value="Response_reg"/>
    <property type="match status" value="1"/>
</dbReference>
<reference evidence="11" key="1">
    <citation type="submission" date="2016-10" db="EMBL/GenBank/DDBJ databases">
        <authorList>
            <person name="Varghese N."/>
            <person name="Submissions S."/>
        </authorList>
    </citation>
    <scope>NUCLEOTIDE SEQUENCE [LARGE SCALE GENOMIC DNA]</scope>
    <source>
        <strain evidence="11">ATCC 25963</strain>
    </source>
</reference>
<dbReference type="CDD" id="cd00383">
    <property type="entry name" value="trans_reg_C"/>
    <property type="match status" value="1"/>
</dbReference>
<keyword evidence="5" id="KW-0804">Transcription</keyword>
<dbReference type="SMART" id="SM00448">
    <property type="entry name" value="REC"/>
    <property type="match status" value="1"/>
</dbReference>
<dbReference type="PANTHER" id="PTHR48111:SF1">
    <property type="entry name" value="TWO-COMPONENT RESPONSE REGULATOR ORR33"/>
    <property type="match status" value="1"/>
</dbReference>
<dbReference type="EMBL" id="FOMX01000026">
    <property type="protein sequence ID" value="SFF03755.1"/>
    <property type="molecule type" value="Genomic_DNA"/>
</dbReference>
<evidence type="ECO:0000313" key="10">
    <source>
        <dbReference type="EMBL" id="SFF03755.1"/>
    </source>
</evidence>
<dbReference type="GO" id="GO:0000976">
    <property type="term" value="F:transcription cis-regulatory region binding"/>
    <property type="evidence" value="ECO:0007669"/>
    <property type="project" value="TreeGrafter"/>
</dbReference>
<accession>A0A1I2FER9</accession>
<feature type="domain" description="Response regulatory" evidence="8">
    <location>
        <begin position="15"/>
        <end position="129"/>
    </location>
</feature>
<dbReference type="SMART" id="SM00862">
    <property type="entry name" value="Trans_reg_C"/>
    <property type="match status" value="1"/>
</dbReference>
<evidence type="ECO:0000313" key="11">
    <source>
        <dbReference type="Proteomes" id="UP000199400"/>
    </source>
</evidence>
<dbReference type="Proteomes" id="UP000199400">
    <property type="component" value="Unassembled WGS sequence"/>
</dbReference>
<dbReference type="InterPro" id="IPR016032">
    <property type="entry name" value="Sig_transdc_resp-reg_C-effctor"/>
</dbReference>
<feature type="domain" description="OmpR/PhoB-type" evidence="9">
    <location>
        <begin position="135"/>
        <end position="231"/>
    </location>
</feature>
<dbReference type="FunFam" id="3.40.50.2300:FF:000001">
    <property type="entry name" value="DNA-binding response regulator PhoB"/>
    <property type="match status" value="1"/>
</dbReference>
<sequence length="234" mass="26103">MSEQKTGVYASRPMKALIVEDDVKVALFIARVLSEEGWVTDQCTHGADAVRQARSVEYDVILLDWMLPDIDGLAVCRELRRAGSVAPIIMLTARGEVSERVLGLEAGADDYVVKPFEIDELLARIGALLRRTQGFGRLQVGVLEIDRLRRVVTLEGKPVDLTGREYALLLCLAGQEGRVVARSELLTQVWATHFDPGSNLIDVQISRLRDKLGDHAWMIDTVRGKGYRLRRDPP</sequence>
<dbReference type="PROSITE" id="PS51755">
    <property type="entry name" value="OMPR_PHOB"/>
    <property type="match status" value="1"/>
</dbReference>
<evidence type="ECO:0000259" key="8">
    <source>
        <dbReference type="PROSITE" id="PS50110"/>
    </source>
</evidence>
<keyword evidence="4 7" id="KW-0238">DNA-binding</keyword>
<keyword evidence="3" id="KW-0805">Transcription regulation</keyword>
<dbReference type="GO" id="GO:0006355">
    <property type="term" value="P:regulation of DNA-templated transcription"/>
    <property type="evidence" value="ECO:0007669"/>
    <property type="project" value="InterPro"/>
</dbReference>
<evidence type="ECO:0000256" key="5">
    <source>
        <dbReference type="ARBA" id="ARBA00023163"/>
    </source>
</evidence>
<dbReference type="InterPro" id="IPR001789">
    <property type="entry name" value="Sig_transdc_resp-reg_receiver"/>
</dbReference>
<dbReference type="SUPFAM" id="SSF46894">
    <property type="entry name" value="C-terminal effector domain of the bipartite response regulators"/>
    <property type="match status" value="1"/>
</dbReference>
<evidence type="ECO:0000256" key="1">
    <source>
        <dbReference type="ARBA" id="ARBA00022553"/>
    </source>
</evidence>
<dbReference type="InterPro" id="IPR036388">
    <property type="entry name" value="WH-like_DNA-bd_sf"/>
</dbReference>
<dbReference type="GO" id="GO:0032993">
    <property type="term" value="C:protein-DNA complex"/>
    <property type="evidence" value="ECO:0007669"/>
    <property type="project" value="TreeGrafter"/>
</dbReference>
<dbReference type="AlphaFoldDB" id="A0A1I2FER9"/>
<dbReference type="PROSITE" id="PS50110">
    <property type="entry name" value="RESPONSE_REGULATORY"/>
    <property type="match status" value="1"/>
</dbReference>
<keyword evidence="1 6" id="KW-0597">Phosphoprotein</keyword>
<proteinExistence type="predicted"/>
<dbReference type="Gene3D" id="1.10.10.10">
    <property type="entry name" value="Winged helix-like DNA-binding domain superfamily/Winged helix DNA-binding domain"/>
    <property type="match status" value="1"/>
</dbReference>
<evidence type="ECO:0000256" key="3">
    <source>
        <dbReference type="ARBA" id="ARBA00023015"/>
    </source>
</evidence>
<feature type="DNA-binding region" description="OmpR/PhoB-type" evidence="7">
    <location>
        <begin position="135"/>
        <end position="231"/>
    </location>
</feature>
<dbReference type="GO" id="GO:0005829">
    <property type="term" value="C:cytosol"/>
    <property type="evidence" value="ECO:0007669"/>
    <property type="project" value="TreeGrafter"/>
</dbReference>
<dbReference type="CDD" id="cd17574">
    <property type="entry name" value="REC_OmpR"/>
    <property type="match status" value="1"/>
</dbReference>
<keyword evidence="11" id="KW-1185">Reference proteome</keyword>
<dbReference type="Gene3D" id="3.40.50.2300">
    <property type="match status" value="1"/>
</dbReference>
<evidence type="ECO:0000259" key="9">
    <source>
        <dbReference type="PROSITE" id="PS51755"/>
    </source>
</evidence>
<organism evidence="10 11">
    <name type="scientific">Nannocystis exedens</name>
    <dbReference type="NCBI Taxonomy" id="54"/>
    <lineage>
        <taxon>Bacteria</taxon>
        <taxon>Pseudomonadati</taxon>
        <taxon>Myxococcota</taxon>
        <taxon>Polyangia</taxon>
        <taxon>Nannocystales</taxon>
        <taxon>Nannocystaceae</taxon>
        <taxon>Nannocystis</taxon>
    </lineage>
</organism>
<dbReference type="InterPro" id="IPR001867">
    <property type="entry name" value="OmpR/PhoB-type_DNA-bd"/>
</dbReference>
<keyword evidence="2" id="KW-0902">Two-component regulatory system</keyword>
<name>A0A1I2FER9_9BACT</name>
<dbReference type="GO" id="GO:0000156">
    <property type="term" value="F:phosphorelay response regulator activity"/>
    <property type="evidence" value="ECO:0007669"/>
    <property type="project" value="TreeGrafter"/>
</dbReference>
<feature type="modified residue" description="4-aspartylphosphate" evidence="6">
    <location>
        <position position="64"/>
    </location>
</feature>
<evidence type="ECO:0000256" key="7">
    <source>
        <dbReference type="PROSITE-ProRule" id="PRU01091"/>
    </source>
</evidence>
<evidence type="ECO:0000256" key="4">
    <source>
        <dbReference type="ARBA" id="ARBA00023125"/>
    </source>
</evidence>
<dbReference type="InterPro" id="IPR011006">
    <property type="entry name" value="CheY-like_superfamily"/>
</dbReference>
<dbReference type="SUPFAM" id="SSF52172">
    <property type="entry name" value="CheY-like"/>
    <property type="match status" value="1"/>
</dbReference>
<dbReference type="InterPro" id="IPR039420">
    <property type="entry name" value="WalR-like"/>
</dbReference>
<dbReference type="Gene3D" id="6.10.250.690">
    <property type="match status" value="1"/>
</dbReference>
<dbReference type="STRING" id="54.SAMN02745121_06609"/>
<evidence type="ECO:0000256" key="2">
    <source>
        <dbReference type="ARBA" id="ARBA00023012"/>
    </source>
</evidence>
<gene>
    <name evidence="10" type="ORF">SAMN02745121_06609</name>
</gene>
<protein>
    <submittedName>
        <fullName evidence="10">Two-component system, OmpR family, copper resistance phosphate regulon response regulator CusR</fullName>
    </submittedName>
</protein>
<dbReference type="Pfam" id="PF00486">
    <property type="entry name" value="Trans_reg_C"/>
    <property type="match status" value="1"/>
</dbReference>
<dbReference type="PANTHER" id="PTHR48111">
    <property type="entry name" value="REGULATOR OF RPOS"/>
    <property type="match status" value="1"/>
</dbReference>